<evidence type="ECO:0000313" key="2">
    <source>
        <dbReference type="Proteomes" id="UP001217089"/>
    </source>
</evidence>
<proteinExistence type="predicted"/>
<gene>
    <name evidence="1" type="ORF">KUTeg_007816</name>
</gene>
<dbReference type="Proteomes" id="UP001217089">
    <property type="component" value="Unassembled WGS sequence"/>
</dbReference>
<keyword evidence="2" id="KW-1185">Reference proteome</keyword>
<dbReference type="EMBL" id="JARBDR010000337">
    <property type="protein sequence ID" value="KAJ8315666.1"/>
    <property type="molecule type" value="Genomic_DNA"/>
</dbReference>
<protein>
    <submittedName>
        <fullName evidence="1">Uncharacterized protein</fullName>
    </submittedName>
</protein>
<evidence type="ECO:0000313" key="1">
    <source>
        <dbReference type="EMBL" id="KAJ8315666.1"/>
    </source>
</evidence>
<reference evidence="1 2" key="1">
    <citation type="submission" date="2022-12" db="EMBL/GenBank/DDBJ databases">
        <title>Chromosome-level genome of Tegillarca granosa.</title>
        <authorList>
            <person name="Kim J."/>
        </authorList>
    </citation>
    <scope>NUCLEOTIDE SEQUENCE [LARGE SCALE GENOMIC DNA]</scope>
    <source>
        <strain evidence="1">Teg-2019</strain>
        <tissue evidence="1">Adductor muscle</tissue>
    </source>
</reference>
<organism evidence="1 2">
    <name type="scientific">Tegillarca granosa</name>
    <name type="common">Malaysian cockle</name>
    <name type="synonym">Anadara granosa</name>
    <dbReference type="NCBI Taxonomy" id="220873"/>
    <lineage>
        <taxon>Eukaryota</taxon>
        <taxon>Metazoa</taxon>
        <taxon>Spiralia</taxon>
        <taxon>Lophotrochozoa</taxon>
        <taxon>Mollusca</taxon>
        <taxon>Bivalvia</taxon>
        <taxon>Autobranchia</taxon>
        <taxon>Pteriomorphia</taxon>
        <taxon>Arcoida</taxon>
        <taxon>Arcoidea</taxon>
        <taxon>Arcidae</taxon>
        <taxon>Tegillarca</taxon>
    </lineage>
</organism>
<accession>A0ABQ9FED5</accession>
<sequence>MSDCTPLEGYKFQLGAYKCTCKMSYEYPWKDGREWYLGSFIEKEYTKKMAGIFNIYDGLKCRVSRAPAMLPSLFR</sequence>
<name>A0ABQ9FED5_TEGGR</name>
<comment type="caution">
    <text evidence="1">The sequence shown here is derived from an EMBL/GenBank/DDBJ whole genome shotgun (WGS) entry which is preliminary data.</text>
</comment>